<evidence type="ECO:0000256" key="5">
    <source>
        <dbReference type="RuleBase" id="RU000499"/>
    </source>
</evidence>
<comment type="caution">
    <text evidence="6">The sequence shown here is derived from an EMBL/GenBank/DDBJ whole genome shotgun (WGS) entry which is preliminary data.</text>
</comment>
<dbReference type="PIRSF" id="PIRSF000303">
    <property type="entry name" value="Glutathion_perox"/>
    <property type="match status" value="1"/>
</dbReference>
<dbReference type="Gene3D" id="3.40.30.10">
    <property type="entry name" value="Glutaredoxin"/>
    <property type="match status" value="1"/>
</dbReference>
<keyword evidence="2 5" id="KW-0575">Peroxidase</keyword>
<evidence type="ECO:0000256" key="2">
    <source>
        <dbReference type="ARBA" id="ARBA00022559"/>
    </source>
</evidence>
<dbReference type="Proteomes" id="UP000076625">
    <property type="component" value="Unassembled WGS sequence"/>
</dbReference>
<dbReference type="InterPro" id="IPR036249">
    <property type="entry name" value="Thioredoxin-like_sf"/>
</dbReference>
<evidence type="ECO:0000256" key="4">
    <source>
        <dbReference type="PIRSR" id="PIRSR000303-1"/>
    </source>
</evidence>
<accession>A0A165F5K7</accession>
<dbReference type="PANTHER" id="PTHR11592">
    <property type="entry name" value="GLUTATHIONE PEROXIDASE"/>
    <property type="match status" value="1"/>
</dbReference>
<evidence type="ECO:0000256" key="3">
    <source>
        <dbReference type="ARBA" id="ARBA00023002"/>
    </source>
</evidence>
<dbReference type="EMBL" id="LQQU01000024">
    <property type="protein sequence ID" value="KZE31474.1"/>
    <property type="molecule type" value="Genomic_DNA"/>
</dbReference>
<dbReference type="OrthoDB" id="9785502at2"/>
<dbReference type="RefSeq" id="WP_066612779.1">
    <property type="nucleotide sequence ID" value="NZ_LQQU01000024.1"/>
</dbReference>
<feature type="active site" evidence="4">
    <location>
        <position position="36"/>
    </location>
</feature>
<proteinExistence type="inferred from homology"/>
<organism evidence="6 7">
    <name type="scientific">Crenobacter luteus</name>
    <dbReference type="NCBI Taxonomy" id="1452487"/>
    <lineage>
        <taxon>Bacteria</taxon>
        <taxon>Pseudomonadati</taxon>
        <taxon>Pseudomonadota</taxon>
        <taxon>Betaproteobacteria</taxon>
        <taxon>Neisseriales</taxon>
        <taxon>Neisseriaceae</taxon>
        <taxon>Crenobacter</taxon>
    </lineage>
</organism>
<dbReference type="InterPro" id="IPR029759">
    <property type="entry name" value="GPX_AS"/>
</dbReference>
<dbReference type="Pfam" id="PF00255">
    <property type="entry name" value="GSHPx"/>
    <property type="match status" value="1"/>
</dbReference>
<name>A0A165F5K7_9NEIS</name>
<dbReference type="SUPFAM" id="SSF52833">
    <property type="entry name" value="Thioredoxin-like"/>
    <property type="match status" value="1"/>
</dbReference>
<dbReference type="PROSITE" id="PS00763">
    <property type="entry name" value="GLUTATHIONE_PEROXID_2"/>
    <property type="match status" value="1"/>
</dbReference>
<dbReference type="GO" id="GO:0004601">
    <property type="term" value="F:peroxidase activity"/>
    <property type="evidence" value="ECO:0007669"/>
    <property type="project" value="UniProtKB-KW"/>
</dbReference>
<dbReference type="CDD" id="cd00340">
    <property type="entry name" value="GSH_Peroxidase"/>
    <property type="match status" value="1"/>
</dbReference>
<comment type="similarity">
    <text evidence="1 5">Belongs to the glutathione peroxidase family.</text>
</comment>
<dbReference type="PROSITE" id="PS51355">
    <property type="entry name" value="GLUTATHIONE_PEROXID_3"/>
    <property type="match status" value="1"/>
</dbReference>
<gene>
    <name evidence="6" type="ORF">AVW16_11920</name>
</gene>
<dbReference type="InterPro" id="IPR029760">
    <property type="entry name" value="GPX_CS"/>
</dbReference>
<keyword evidence="7" id="KW-1185">Reference proteome</keyword>
<protein>
    <recommendedName>
        <fullName evidence="5">Glutathione peroxidase</fullName>
    </recommendedName>
</protein>
<evidence type="ECO:0000256" key="1">
    <source>
        <dbReference type="ARBA" id="ARBA00006926"/>
    </source>
</evidence>
<sequence length="162" mass="18147">MTTLYDFDAERLSGESEALADYRGRVVLVVNTASECGYTPQYEGLEELYRHFGAERFAVLGFPCNQFGGQEPGSAAAIAEFCKRRFDVSFPLFAKVDVNGPAAPPLWRWLTGADSPYPQPVKWNFTKFLIDSQGRLVKRYEPGVRPHELVDDIARLVPPDSV</sequence>
<dbReference type="AlphaFoldDB" id="A0A165F5K7"/>
<dbReference type="PROSITE" id="PS00460">
    <property type="entry name" value="GLUTATHIONE_PEROXID_1"/>
    <property type="match status" value="1"/>
</dbReference>
<evidence type="ECO:0000313" key="7">
    <source>
        <dbReference type="Proteomes" id="UP000076625"/>
    </source>
</evidence>
<dbReference type="PRINTS" id="PR01011">
    <property type="entry name" value="GLUTPROXDASE"/>
</dbReference>
<keyword evidence="3 5" id="KW-0560">Oxidoreductase</keyword>
<dbReference type="GO" id="GO:0034599">
    <property type="term" value="P:cellular response to oxidative stress"/>
    <property type="evidence" value="ECO:0007669"/>
    <property type="project" value="TreeGrafter"/>
</dbReference>
<reference evidence="7" key="1">
    <citation type="submission" date="2016-01" db="EMBL/GenBank/DDBJ databases">
        <title>Draft genome of Chromobacterium sp. F49.</title>
        <authorList>
            <person name="Hong K.W."/>
        </authorList>
    </citation>
    <scope>NUCLEOTIDE SEQUENCE [LARGE SCALE GENOMIC DNA]</scope>
    <source>
        <strain evidence="7">CN10</strain>
    </source>
</reference>
<dbReference type="PANTHER" id="PTHR11592:SF78">
    <property type="entry name" value="GLUTATHIONE PEROXIDASE"/>
    <property type="match status" value="1"/>
</dbReference>
<evidence type="ECO:0000313" key="6">
    <source>
        <dbReference type="EMBL" id="KZE31474.1"/>
    </source>
</evidence>
<dbReference type="InterPro" id="IPR000889">
    <property type="entry name" value="Glutathione_peroxidase"/>
</dbReference>
<dbReference type="FunFam" id="3.40.30.10:FF:000010">
    <property type="entry name" value="Glutathione peroxidase"/>
    <property type="match status" value="1"/>
</dbReference>
<dbReference type="STRING" id="1452487.AVW16_11920"/>